<protein>
    <submittedName>
        <fullName evidence="2">Uncharacterized protein</fullName>
    </submittedName>
</protein>
<feature type="region of interest" description="Disordered" evidence="1">
    <location>
        <begin position="263"/>
        <end position="342"/>
    </location>
</feature>
<feature type="compositionally biased region" description="Polar residues" evidence="1">
    <location>
        <begin position="472"/>
        <end position="491"/>
    </location>
</feature>
<sequence length="661" mass="72065">MANEQEETGDFLLKNFLPVENVNNQVEGAASLESTHSSESGASSLLTQIEAISLSNVIEIPASTRNQTKSAADAKDGEGGDPSSSLEFHHITSSTNTTTKTTTTLVNYGMESGVEEDIQKETNSAATTPTAHDGKKSISASFERDEEMEEQCGGGDQDDDLDQSYEDDTLSSEAVVDDIELILMPETVQDFPSADLSPQLVRVTELKRPLLDYDTDVFDDDDERRSDQESDFQKFGTDDENSEISGSVSSRSKLRRRVLLASSSLGGGDDDGKEGLSSGRRDYMGQSDQQKSGRKVSCGAQTEITALETTSSSNPFELKQRRPVGKSSTKSSGLGLGPTGKRRLNWKSELTLLPSKTKIRTSGFSGYEPMNYQDQYSPRVAKFTSQDTLSSSSQFLKPSTLYRTRNLSRNLNQSSDSTLALTAAGLPSTSESARNRDRMSSSTSSNFKESYSSYHISSSISRRQQQPPPLTSGHSVSFRSSLPDISSSQSGHKGPRQSFKSMKQNKFSGGCRKKSSSDDETSSLIDESERCLRSSIDLLLTDDLPSPGADFTTRSTGFGGRSRASFGYYSSGRSHSQPILMDDGDCGDLRDVTMGSPFLPRKLSDMRCSRIAKVILPSGQVAVVSVKEMDEMRDTLTVHTDTGCVLSLPFRKVVFAWKITR</sequence>
<dbReference type="EMBL" id="LNIX01000003">
    <property type="protein sequence ID" value="OXA58439.1"/>
    <property type="molecule type" value="Genomic_DNA"/>
</dbReference>
<keyword evidence="3" id="KW-1185">Reference proteome</keyword>
<feature type="compositionally biased region" description="Polar residues" evidence="1">
    <location>
        <begin position="299"/>
        <end position="315"/>
    </location>
</feature>
<evidence type="ECO:0000313" key="3">
    <source>
        <dbReference type="Proteomes" id="UP000198287"/>
    </source>
</evidence>
<gene>
    <name evidence="2" type="ORF">Fcan01_08152</name>
</gene>
<accession>A0A226ELV1</accession>
<dbReference type="Proteomes" id="UP000198287">
    <property type="component" value="Unassembled WGS sequence"/>
</dbReference>
<feature type="region of interest" description="Disordered" evidence="1">
    <location>
        <begin position="65"/>
        <end position="98"/>
    </location>
</feature>
<name>A0A226ELV1_FOLCA</name>
<feature type="compositionally biased region" description="Polar residues" evidence="1">
    <location>
        <begin position="498"/>
        <end position="507"/>
    </location>
</feature>
<feature type="compositionally biased region" description="Low complexity" evidence="1">
    <location>
        <begin position="450"/>
        <end position="461"/>
    </location>
</feature>
<feature type="compositionally biased region" description="Acidic residues" evidence="1">
    <location>
        <begin position="144"/>
        <end position="166"/>
    </location>
</feature>
<dbReference type="OrthoDB" id="10597155at2759"/>
<feature type="region of interest" description="Disordered" evidence="1">
    <location>
        <begin position="121"/>
        <end position="166"/>
    </location>
</feature>
<proteinExistence type="predicted"/>
<evidence type="ECO:0000313" key="2">
    <source>
        <dbReference type="EMBL" id="OXA58439.1"/>
    </source>
</evidence>
<feature type="compositionally biased region" description="Basic and acidic residues" evidence="1">
    <location>
        <begin position="223"/>
        <end position="232"/>
    </location>
</feature>
<reference evidence="2 3" key="1">
    <citation type="submission" date="2015-12" db="EMBL/GenBank/DDBJ databases">
        <title>The genome of Folsomia candida.</title>
        <authorList>
            <person name="Faddeeva A."/>
            <person name="Derks M.F."/>
            <person name="Anvar Y."/>
            <person name="Smit S."/>
            <person name="Van Straalen N."/>
            <person name="Roelofs D."/>
        </authorList>
    </citation>
    <scope>NUCLEOTIDE SEQUENCE [LARGE SCALE GENOMIC DNA]</scope>
    <source>
        <strain evidence="2 3">VU population</strain>
        <tissue evidence="2">Whole body</tissue>
    </source>
</reference>
<comment type="caution">
    <text evidence="2">The sequence shown here is derived from an EMBL/GenBank/DDBJ whole genome shotgun (WGS) entry which is preliminary data.</text>
</comment>
<feature type="region of interest" description="Disordered" evidence="1">
    <location>
        <begin position="425"/>
        <end position="526"/>
    </location>
</feature>
<dbReference type="AlphaFoldDB" id="A0A226ELV1"/>
<organism evidence="2 3">
    <name type="scientific">Folsomia candida</name>
    <name type="common">Springtail</name>
    <dbReference type="NCBI Taxonomy" id="158441"/>
    <lineage>
        <taxon>Eukaryota</taxon>
        <taxon>Metazoa</taxon>
        <taxon>Ecdysozoa</taxon>
        <taxon>Arthropoda</taxon>
        <taxon>Hexapoda</taxon>
        <taxon>Collembola</taxon>
        <taxon>Entomobryomorpha</taxon>
        <taxon>Isotomoidea</taxon>
        <taxon>Isotomidae</taxon>
        <taxon>Proisotominae</taxon>
        <taxon>Folsomia</taxon>
    </lineage>
</organism>
<feature type="compositionally biased region" description="Polar residues" evidence="1">
    <location>
        <begin position="121"/>
        <end position="130"/>
    </location>
</feature>
<evidence type="ECO:0000256" key="1">
    <source>
        <dbReference type="SAM" id="MobiDB-lite"/>
    </source>
</evidence>
<feature type="region of interest" description="Disordered" evidence="1">
    <location>
        <begin position="215"/>
        <end position="250"/>
    </location>
</feature>
<feature type="compositionally biased region" description="Polar residues" evidence="1">
    <location>
        <begin position="440"/>
        <end position="449"/>
    </location>
</feature>